<keyword evidence="6 11" id="KW-0695">RNA-directed DNA polymerase</keyword>
<dbReference type="OrthoDB" id="9788687at2"/>
<evidence type="ECO:0000256" key="6">
    <source>
        <dbReference type="ARBA" id="ARBA00022918"/>
    </source>
</evidence>
<dbReference type="GO" id="GO:0046872">
    <property type="term" value="F:metal ion binding"/>
    <property type="evidence" value="ECO:0007669"/>
    <property type="project" value="UniProtKB-KW"/>
</dbReference>
<feature type="domain" description="Reverse transcriptase" evidence="10">
    <location>
        <begin position="32"/>
        <end position="260"/>
    </location>
</feature>
<evidence type="ECO:0000256" key="1">
    <source>
        <dbReference type="ARBA" id="ARBA00012493"/>
    </source>
</evidence>
<dbReference type="RefSeq" id="WP_135575415.1">
    <property type="nucleotide sequence ID" value="NZ_RQGA01000001.1"/>
</dbReference>
<dbReference type="PANTHER" id="PTHR34047:SF7">
    <property type="entry name" value="RNA-DIRECTED DNA POLYMERASE"/>
    <property type="match status" value="1"/>
</dbReference>
<organism evidence="11 12">
    <name type="scientific">Leptospira perdikensis</name>
    <dbReference type="NCBI Taxonomy" id="2484948"/>
    <lineage>
        <taxon>Bacteria</taxon>
        <taxon>Pseudomonadati</taxon>
        <taxon>Spirochaetota</taxon>
        <taxon>Spirochaetia</taxon>
        <taxon>Leptospirales</taxon>
        <taxon>Leptospiraceae</taxon>
        <taxon>Leptospira</taxon>
    </lineage>
</organism>
<keyword evidence="7" id="KW-0051">Antiviral defense</keyword>
<dbReference type="Proteomes" id="UP000298125">
    <property type="component" value="Unassembled WGS sequence"/>
</dbReference>
<dbReference type="EMBL" id="RQGA01000001">
    <property type="protein sequence ID" value="TGL45974.1"/>
    <property type="molecule type" value="Genomic_DNA"/>
</dbReference>
<dbReference type="AlphaFoldDB" id="A0A4R9JNP5"/>
<evidence type="ECO:0000259" key="10">
    <source>
        <dbReference type="PROSITE" id="PS50878"/>
    </source>
</evidence>
<sequence>MELKLNRTDEEILALFKSLNSVETVANILEVSPKILNYYTFKSENYQKFFIRKKNGKPRTIYSPNTNIKILQQKLLYIFNLLYKPNQYAYGYIKERNIVDNANKHLKKKFILNVDLSDYFPSITYRRVIGYLVKNLKIENTAARIITKLICVEDEKNTFLPQGGVTSPLISNFISENLDKDLSYYLKRFRCEYTRYADDLTISSEDLKFPDKIAVEDQFRQVWLHNDFERIIKKNGFEVNYEKIRLRKPNQRQTVTGLIVNGSKPNVKRSYIRNLRSILYNWETKGYTHIQTAYELKYRKFDNAEFKPIPKIENVIDGKLNFLSMVKGKDDEIYLKLKKRFLKLKATLDDV</sequence>
<dbReference type="GO" id="GO:0003723">
    <property type="term" value="F:RNA binding"/>
    <property type="evidence" value="ECO:0007669"/>
    <property type="project" value="InterPro"/>
</dbReference>
<dbReference type="InterPro" id="IPR000123">
    <property type="entry name" value="Reverse_transcriptase_msDNA"/>
</dbReference>
<dbReference type="Pfam" id="PF00078">
    <property type="entry name" value="RVT_1"/>
    <property type="match status" value="1"/>
</dbReference>
<keyword evidence="2" id="KW-0808">Transferase</keyword>
<evidence type="ECO:0000256" key="5">
    <source>
        <dbReference type="ARBA" id="ARBA00022842"/>
    </source>
</evidence>
<proteinExistence type="inferred from homology"/>
<comment type="caution">
    <text evidence="11">The sequence shown here is derived from an EMBL/GenBank/DDBJ whole genome shotgun (WGS) entry which is preliminary data.</text>
</comment>
<dbReference type="GO" id="GO:0003964">
    <property type="term" value="F:RNA-directed DNA polymerase activity"/>
    <property type="evidence" value="ECO:0007669"/>
    <property type="project" value="UniProtKB-KW"/>
</dbReference>
<evidence type="ECO:0000256" key="8">
    <source>
        <dbReference type="ARBA" id="ARBA00034120"/>
    </source>
</evidence>
<dbReference type="PANTHER" id="PTHR34047">
    <property type="entry name" value="NUCLEAR INTRON MATURASE 1, MITOCHONDRIAL-RELATED"/>
    <property type="match status" value="1"/>
</dbReference>
<keyword evidence="12" id="KW-1185">Reference proteome</keyword>
<name>A0A4R9JNP5_9LEPT</name>
<evidence type="ECO:0000256" key="9">
    <source>
        <dbReference type="ARBA" id="ARBA00048173"/>
    </source>
</evidence>
<reference evidence="11" key="1">
    <citation type="journal article" date="2019" name="PLoS Negl. Trop. Dis.">
        <title>Revisiting the worldwide diversity of Leptospira species in the environment.</title>
        <authorList>
            <person name="Vincent A.T."/>
            <person name="Schiettekatte O."/>
            <person name="Bourhy P."/>
            <person name="Veyrier F.J."/>
            <person name="Picardeau M."/>
        </authorList>
    </citation>
    <scope>NUCLEOTIDE SEQUENCE [LARGE SCALE GENOMIC DNA]</scope>
    <source>
        <strain evidence="11">201702692</strain>
    </source>
</reference>
<evidence type="ECO:0000256" key="3">
    <source>
        <dbReference type="ARBA" id="ARBA00022695"/>
    </source>
</evidence>
<evidence type="ECO:0000256" key="4">
    <source>
        <dbReference type="ARBA" id="ARBA00022723"/>
    </source>
</evidence>
<evidence type="ECO:0000256" key="2">
    <source>
        <dbReference type="ARBA" id="ARBA00022679"/>
    </source>
</evidence>
<dbReference type="InterPro" id="IPR000477">
    <property type="entry name" value="RT_dom"/>
</dbReference>
<keyword evidence="5" id="KW-0460">Magnesium</keyword>
<evidence type="ECO:0000313" key="12">
    <source>
        <dbReference type="Proteomes" id="UP000298125"/>
    </source>
</evidence>
<dbReference type="InterPro" id="IPR051083">
    <property type="entry name" value="GrpII_Intron_Splice-Mob/Def"/>
</dbReference>
<accession>A0A4R9JNP5</accession>
<dbReference type="CDD" id="cd03487">
    <property type="entry name" value="RT_Bac_retron_II"/>
    <property type="match status" value="1"/>
</dbReference>
<evidence type="ECO:0000256" key="7">
    <source>
        <dbReference type="ARBA" id="ARBA00023118"/>
    </source>
</evidence>
<keyword evidence="3" id="KW-0548">Nucleotidyltransferase</keyword>
<comment type="similarity">
    <text evidence="8">Belongs to the bacterial reverse transcriptase family.</text>
</comment>
<evidence type="ECO:0000313" key="11">
    <source>
        <dbReference type="EMBL" id="TGL45974.1"/>
    </source>
</evidence>
<protein>
    <recommendedName>
        <fullName evidence="1">RNA-directed DNA polymerase</fullName>
        <ecNumber evidence="1">2.7.7.49</ecNumber>
    </recommendedName>
</protein>
<dbReference type="SUPFAM" id="SSF56672">
    <property type="entry name" value="DNA/RNA polymerases"/>
    <property type="match status" value="1"/>
</dbReference>
<dbReference type="PRINTS" id="PR00866">
    <property type="entry name" value="RNADNAPOLMS"/>
</dbReference>
<dbReference type="GO" id="GO:0051607">
    <property type="term" value="P:defense response to virus"/>
    <property type="evidence" value="ECO:0007669"/>
    <property type="project" value="UniProtKB-KW"/>
</dbReference>
<keyword evidence="4" id="KW-0479">Metal-binding</keyword>
<comment type="catalytic activity">
    <reaction evidence="9">
        <text>DNA(n) + a 2'-deoxyribonucleoside 5'-triphosphate = DNA(n+1) + diphosphate</text>
        <dbReference type="Rhea" id="RHEA:22508"/>
        <dbReference type="Rhea" id="RHEA-COMP:17339"/>
        <dbReference type="Rhea" id="RHEA-COMP:17340"/>
        <dbReference type="ChEBI" id="CHEBI:33019"/>
        <dbReference type="ChEBI" id="CHEBI:61560"/>
        <dbReference type="ChEBI" id="CHEBI:173112"/>
        <dbReference type="EC" id="2.7.7.49"/>
    </reaction>
</comment>
<dbReference type="PROSITE" id="PS50878">
    <property type="entry name" value="RT_POL"/>
    <property type="match status" value="1"/>
</dbReference>
<dbReference type="InterPro" id="IPR043502">
    <property type="entry name" value="DNA/RNA_pol_sf"/>
</dbReference>
<gene>
    <name evidence="11" type="ORF">EHQ49_00890</name>
</gene>
<dbReference type="EC" id="2.7.7.49" evidence="1"/>